<sequence length="526" mass="54625">MKISRSPQSLVLIVSAALAGISAPLAAVPRVSTAAGQLEGIAASGTEAFLGIPYAAPPVGAGRWRAPQPALPWKGVRAAAQRGPACQQAIAGAWGPYSAEFIAAPPVSEDCLTLNLWRPARVGKKPLPVLVFIHGGAYQGGSGNMPLYDGARLAARGAVVVTINYRLGVFGFLAHPALTAEDRAAAGNYGLLDQIAALRWIKAHAARFGGDPAQITVAGESAGAASVNNLMVAPAARGLFQRAISLSGASMAIELPDLAQGEAAGSDFAAQLGGADLATLRTLPAERLIAASAIVPAEGGRPRLVFVPHRDGRLIPHDPTDATAAVASPVPLLSGFNAAEMIDPAVRSPAAFEAAVRARYGAFADRLLALYPHATEAEAIRANGELARDRYMAGLLIWSRARTAAHGQRVFAYLYDHAYPPVRGGQPWGAFHSSGLPYLFGTIGLGDRVFTAADRVIVRQWQDRVLAFARTGDPRLPQSPWPAVTSRSATVMGLGDSVGPRPAVSTPERLAVLQAYAAAGGTLGLM</sequence>
<gene>
    <name evidence="5" type="ORF">H7F53_06795</name>
</gene>
<dbReference type="Proteomes" id="UP000551327">
    <property type="component" value="Unassembled WGS sequence"/>
</dbReference>
<accession>A0A7X1FXS7</accession>
<proteinExistence type="inferred from homology"/>
<dbReference type="InterPro" id="IPR050309">
    <property type="entry name" value="Type-B_Carboxylest/Lipase"/>
</dbReference>
<dbReference type="AlphaFoldDB" id="A0A7X1FXS7"/>
<dbReference type="GO" id="GO:0016787">
    <property type="term" value="F:hydrolase activity"/>
    <property type="evidence" value="ECO:0007669"/>
    <property type="project" value="UniProtKB-KW"/>
</dbReference>
<dbReference type="InterPro" id="IPR019826">
    <property type="entry name" value="Carboxylesterase_B_AS"/>
</dbReference>
<feature type="signal peptide" evidence="3">
    <location>
        <begin position="1"/>
        <end position="26"/>
    </location>
</feature>
<dbReference type="EMBL" id="JACLAX010000005">
    <property type="protein sequence ID" value="MBC2668844.1"/>
    <property type="molecule type" value="Genomic_DNA"/>
</dbReference>
<feature type="domain" description="Carboxylesterase type B" evidence="4">
    <location>
        <begin position="29"/>
        <end position="496"/>
    </location>
</feature>
<dbReference type="EC" id="3.1.1.-" evidence="3"/>
<keyword evidence="2 3" id="KW-0378">Hydrolase</keyword>
<feature type="chain" id="PRO_5031605150" description="Carboxylic ester hydrolase" evidence="3">
    <location>
        <begin position="27"/>
        <end position="526"/>
    </location>
</feature>
<comment type="similarity">
    <text evidence="1 3">Belongs to the type-B carboxylesterase/lipase family.</text>
</comment>
<evidence type="ECO:0000256" key="2">
    <source>
        <dbReference type="ARBA" id="ARBA00022801"/>
    </source>
</evidence>
<dbReference type="InterPro" id="IPR002018">
    <property type="entry name" value="CarbesteraseB"/>
</dbReference>
<protein>
    <recommendedName>
        <fullName evidence="3">Carboxylic ester hydrolase</fullName>
        <ecNumber evidence="3">3.1.1.-</ecNumber>
    </recommendedName>
</protein>
<organism evidence="5 6">
    <name type="scientific">Novosphingobium piscinae</name>
    <dbReference type="NCBI Taxonomy" id="1507448"/>
    <lineage>
        <taxon>Bacteria</taxon>
        <taxon>Pseudomonadati</taxon>
        <taxon>Pseudomonadota</taxon>
        <taxon>Alphaproteobacteria</taxon>
        <taxon>Sphingomonadales</taxon>
        <taxon>Sphingomonadaceae</taxon>
        <taxon>Novosphingobium</taxon>
    </lineage>
</organism>
<evidence type="ECO:0000256" key="3">
    <source>
        <dbReference type="RuleBase" id="RU361235"/>
    </source>
</evidence>
<reference evidence="5 6" key="1">
    <citation type="submission" date="2020-08" db="EMBL/GenBank/DDBJ databases">
        <title>The genome sequence of type strain Novosphingobium piscinae KCTC 42194.</title>
        <authorList>
            <person name="Liu Y."/>
        </authorList>
    </citation>
    <scope>NUCLEOTIDE SEQUENCE [LARGE SCALE GENOMIC DNA]</scope>
    <source>
        <strain evidence="5 6">KCTC 42194</strain>
    </source>
</reference>
<evidence type="ECO:0000259" key="4">
    <source>
        <dbReference type="Pfam" id="PF00135"/>
    </source>
</evidence>
<evidence type="ECO:0000256" key="1">
    <source>
        <dbReference type="ARBA" id="ARBA00005964"/>
    </source>
</evidence>
<evidence type="ECO:0000313" key="6">
    <source>
        <dbReference type="Proteomes" id="UP000551327"/>
    </source>
</evidence>
<dbReference type="InterPro" id="IPR029058">
    <property type="entry name" value="AB_hydrolase_fold"/>
</dbReference>
<dbReference type="RefSeq" id="WP_185678735.1">
    <property type="nucleotide sequence ID" value="NZ_JACLAX010000005.1"/>
</dbReference>
<dbReference type="PROSITE" id="PS00941">
    <property type="entry name" value="CARBOXYLESTERASE_B_2"/>
    <property type="match status" value="1"/>
</dbReference>
<dbReference type="Pfam" id="PF00135">
    <property type="entry name" value="COesterase"/>
    <property type="match status" value="1"/>
</dbReference>
<comment type="caution">
    <text evidence="5">The sequence shown here is derived from an EMBL/GenBank/DDBJ whole genome shotgun (WGS) entry which is preliminary data.</text>
</comment>
<dbReference type="PROSITE" id="PS00122">
    <property type="entry name" value="CARBOXYLESTERASE_B_1"/>
    <property type="match status" value="1"/>
</dbReference>
<evidence type="ECO:0000313" key="5">
    <source>
        <dbReference type="EMBL" id="MBC2668844.1"/>
    </source>
</evidence>
<keyword evidence="3" id="KW-0732">Signal</keyword>
<dbReference type="InterPro" id="IPR019819">
    <property type="entry name" value="Carboxylesterase_B_CS"/>
</dbReference>
<keyword evidence="6" id="KW-1185">Reference proteome</keyword>
<dbReference type="Gene3D" id="3.40.50.1820">
    <property type="entry name" value="alpha/beta hydrolase"/>
    <property type="match status" value="1"/>
</dbReference>
<name>A0A7X1FXS7_9SPHN</name>
<dbReference type="SUPFAM" id="SSF53474">
    <property type="entry name" value="alpha/beta-Hydrolases"/>
    <property type="match status" value="1"/>
</dbReference>
<dbReference type="PANTHER" id="PTHR11559">
    <property type="entry name" value="CARBOXYLESTERASE"/>
    <property type="match status" value="1"/>
</dbReference>